<gene>
    <name evidence="2" type="ORF">AU252_19705</name>
</gene>
<dbReference type="KEGG" id="psul:AU252_19705"/>
<dbReference type="STRING" id="121292.AU252_19705"/>
<evidence type="ECO:0000313" key="3">
    <source>
        <dbReference type="Proteomes" id="UP000065151"/>
    </source>
</evidence>
<dbReference type="Proteomes" id="UP000065151">
    <property type="component" value="Chromosome"/>
</dbReference>
<evidence type="ECO:0000313" key="2">
    <source>
        <dbReference type="EMBL" id="ALV43107.1"/>
    </source>
</evidence>
<keyword evidence="1" id="KW-0472">Membrane</keyword>
<dbReference type="RefSeq" id="WP_058932160.1">
    <property type="nucleotide sequence ID" value="NZ_CP013747.1"/>
</dbReference>
<name>A0A0U3PFG2_9MICC</name>
<accession>A0A0U3PFG2</accession>
<reference evidence="2 3" key="1">
    <citation type="submission" date="2015-12" db="EMBL/GenBank/DDBJ databases">
        <authorList>
            <person name="Shamseldin A."/>
            <person name="Moawad H."/>
            <person name="Abd El-Rahim W.M."/>
            <person name="Sadowsky M.J."/>
        </authorList>
    </citation>
    <scope>NUCLEOTIDE SEQUENCE [LARGE SCALE GENOMIC DNA]</scope>
    <source>
        <strain evidence="2 3">Ar51</strain>
    </source>
</reference>
<dbReference type="EMBL" id="CP013747">
    <property type="protein sequence ID" value="ALV43107.1"/>
    <property type="molecule type" value="Genomic_DNA"/>
</dbReference>
<dbReference type="AlphaFoldDB" id="A0A0U3PFG2"/>
<keyword evidence="1" id="KW-1133">Transmembrane helix</keyword>
<sequence length="108" mass="11774">MNEFLNLGTPALWALAVGFFSPPVISTIQQSRWSERTQSLVAFGFYLVVAAVTAYVLGLFNAGDIFRLALLIFLAAGTSYKTLWKPTGVSPAIERVTSPNNAPEHRAE</sequence>
<organism evidence="2">
    <name type="scientific">Pseudarthrobacter sulfonivorans</name>
    <dbReference type="NCBI Taxonomy" id="121292"/>
    <lineage>
        <taxon>Bacteria</taxon>
        <taxon>Bacillati</taxon>
        <taxon>Actinomycetota</taxon>
        <taxon>Actinomycetes</taxon>
        <taxon>Micrococcales</taxon>
        <taxon>Micrococcaceae</taxon>
        <taxon>Pseudarthrobacter</taxon>
    </lineage>
</organism>
<feature type="transmembrane region" description="Helical" evidence="1">
    <location>
        <begin position="12"/>
        <end position="28"/>
    </location>
</feature>
<evidence type="ECO:0000256" key="1">
    <source>
        <dbReference type="SAM" id="Phobius"/>
    </source>
</evidence>
<keyword evidence="1" id="KW-0812">Transmembrane</keyword>
<feature type="transmembrane region" description="Helical" evidence="1">
    <location>
        <begin position="40"/>
        <end position="59"/>
    </location>
</feature>
<proteinExistence type="predicted"/>
<protein>
    <submittedName>
        <fullName evidence="2">Uncharacterized protein</fullName>
    </submittedName>
</protein>